<keyword evidence="3" id="KW-1185">Reference proteome</keyword>
<dbReference type="EMBL" id="AP023356">
    <property type="protein sequence ID" value="BCJ46755.1"/>
    <property type="molecule type" value="Genomic_DNA"/>
</dbReference>
<keyword evidence="1" id="KW-0732">Signal</keyword>
<evidence type="ECO:0000256" key="1">
    <source>
        <dbReference type="SAM" id="SignalP"/>
    </source>
</evidence>
<reference evidence="2 3" key="1">
    <citation type="submission" date="2020-08" db="EMBL/GenBank/DDBJ databases">
        <title>Whole genome shotgun sequence of Actinoplanes ianthinogenes NBRC 13996.</title>
        <authorList>
            <person name="Komaki H."/>
            <person name="Tamura T."/>
        </authorList>
    </citation>
    <scope>NUCLEOTIDE SEQUENCE [LARGE SCALE GENOMIC DNA]</scope>
    <source>
        <strain evidence="2 3">NBRC 13996</strain>
    </source>
</reference>
<evidence type="ECO:0000313" key="3">
    <source>
        <dbReference type="Proteomes" id="UP000676967"/>
    </source>
</evidence>
<name>A0ABN6CNF1_9ACTN</name>
<protein>
    <recommendedName>
        <fullName evidence="4">Lipoprotein LpqN</fullName>
    </recommendedName>
</protein>
<evidence type="ECO:0008006" key="4">
    <source>
        <dbReference type="Google" id="ProtNLM"/>
    </source>
</evidence>
<gene>
    <name evidence="2" type="ORF">Aiant_74120</name>
</gene>
<dbReference type="RefSeq" id="WP_189331667.1">
    <property type="nucleotide sequence ID" value="NZ_AP023356.1"/>
</dbReference>
<accession>A0ABN6CNF1</accession>
<feature type="chain" id="PRO_5046063607" description="Lipoprotein LpqN" evidence="1">
    <location>
        <begin position="21"/>
        <end position="204"/>
    </location>
</feature>
<dbReference type="PROSITE" id="PS51257">
    <property type="entry name" value="PROKAR_LIPOPROTEIN"/>
    <property type="match status" value="1"/>
</dbReference>
<dbReference type="Proteomes" id="UP000676967">
    <property type="component" value="Chromosome"/>
</dbReference>
<feature type="signal peptide" evidence="1">
    <location>
        <begin position="1"/>
        <end position="20"/>
    </location>
</feature>
<organism evidence="2 3">
    <name type="scientific">Actinoplanes ianthinogenes</name>
    <dbReference type="NCBI Taxonomy" id="122358"/>
    <lineage>
        <taxon>Bacteria</taxon>
        <taxon>Bacillati</taxon>
        <taxon>Actinomycetota</taxon>
        <taxon>Actinomycetes</taxon>
        <taxon>Micromonosporales</taxon>
        <taxon>Micromonosporaceae</taxon>
        <taxon>Actinoplanes</taxon>
    </lineage>
</organism>
<proteinExistence type="predicted"/>
<evidence type="ECO:0000313" key="2">
    <source>
        <dbReference type="EMBL" id="BCJ46755.1"/>
    </source>
</evidence>
<sequence>MYRRVLAAAIALLAVTAATGCGNDTPDASSSAPAGAYSTITFIVPLTVVPAPGLKSPPLESARTLTWTSAATADDKVSFLAPVAVYPSGSTTASIPPDQLAQYLETLKAAGVTVADKTSITVGGRPATLMTVTTTGSLSDAFGCPQGADPAAGCFGPLPASLLRLAVVTTTSGTMLAWARVPSAGPDPAFFTAFEEMLGTVQFR</sequence>